<dbReference type="InterPro" id="IPR036569">
    <property type="entry name" value="RpiB_LacA_LacB_sf"/>
</dbReference>
<dbReference type="InterPro" id="IPR003500">
    <property type="entry name" value="RpiB_LacA_LacB"/>
</dbReference>
<dbReference type="GO" id="GO:0005975">
    <property type="term" value="P:carbohydrate metabolic process"/>
    <property type="evidence" value="ECO:0007669"/>
    <property type="project" value="InterPro"/>
</dbReference>
<name>A0A318KXJ5_9FIRM</name>
<dbReference type="PANTHER" id="PTHR30345">
    <property type="entry name" value="RIBOSE-5-PHOSPHATE ISOMERASE B"/>
    <property type="match status" value="1"/>
</dbReference>
<gene>
    <name evidence="2" type="ORF">DES51_101229</name>
</gene>
<dbReference type="OrthoDB" id="1778624at2"/>
<dbReference type="RefSeq" id="WP_022936533.1">
    <property type="nucleotide sequence ID" value="NZ_CABKRQ010000001.1"/>
</dbReference>
<comment type="similarity">
    <text evidence="1">Belongs to the LacAB/RpiB family.</text>
</comment>
<dbReference type="EMBL" id="QJKH01000001">
    <property type="protein sequence ID" value="PXX81618.1"/>
    <property type="molecule type" value="Genomic_DNA"/>
</dbReference>
<protein>
    <submittedName>
        <fullName evidence="2">Ribose 5-phosphate isomerase RpiB</fullName>
    </submittedName>
</protein>
<dbReference type="STRING" id="1034346.GCA_000313565_00226"/>
<accession>A0A318KXJ5</accession>
<evidence type="ECO:0000313" key="3">
    <source>
        <dbReference type="Proteomes" id="UP000247612"/>
    </source>
</evidence>
<keyword evidence="3" id="KW-1185">Reference proteome</keyword>
<reference evidence="2 3" key="1">
    <citation type="submission" date="2018-05" db="EMBL/GenBank/DDBJ databases">
        <title>Genomic Encyclopedia of Type Strains, Phase IV (KMG-IV): sequencing the most valuable type-strain genomes for metagenomic binning, comparative biology and taxonomic classification.</title>
        <authorList>
            <person name="Goeker M."/>
        </authorList>
    </citation>
    <scope>NUCLEOTIDE SEQUENCE [LARGE SCALE GENOMIC DNA]</scope>
    <source>
        <strain evidence="2 3">JC118</strain>
    </source>
</reference>
<dbReference type="Pfam" id="PF02502">
    <property type="entry name" value="LacAB_rpiB"/>
    <property type="match status" value="1"/>
</dbReference>
<dbReference type="PANTHER" id="PTHR30345:SF6">
    <property type="entry name" value="RIBOSE 5-PHOSPHATE ISOMERASE"/>
    <property type="match status" value="1"/>
</dbReference>
<evidence type="ECO:0000313" key="2">
    <source>
        <dbReference type="EMBL" id="PXX81618.1"/>
    </source>
</evidence>
<dbReference type="NCBIfam" id="NF006753">
    <property type="entry name" value="PRK09273.1"/>
    <property type="match status" value="1"/>
</dbReference>
<keyword evidence="2" id="KW-0413">Isomerase</keyword>
<dbReference type="AlphaFoldDB" id="A0A318KXJ5"/>
<dbReference type="SUPFAM" id="SSF89623">
    <property type="entry name" value="Ribose/Galactose isomerase RpiB/AlsB"/>
    <property type="match status" value="1"/>
</dbReference>
<dbReference type="Proteomes" id="UP000247612">
    <property type="component" value="Unassembled WGS sequence"/>
</dbReference>
<comment type="caution">
    <text evidence="2">The sequence shown here is derived from an EMBL/GenBank/DDBJ whole genome shotgun (WGS) entry which is preliminary data.</text>
</comment>
<dbReference type="Gene3D" id="3.40.1400.10">
    <property type="entry name" value="Sugar-phosphate isomerase, RpiB/LacA/LacB"/>
    <property type="match status" value="1"/>
</dbReference>
<dbReference type="GO" id="GO:0016861">
    <property type="term" value="F:intramolecular oxidoreductase activity, interconverting aldoses and ketoses"/>
    <property type="evidence" value="ECO:0007669"/>
    <property type="project" value="UniProtKB-ARBA"/>
</dbReference>
<proteinExistence type="inferred from homology"/>
<sequence>MKIAVIQGSSQKAKNNLLYECSVKAVTDQGHEVINFGVCEDEEIELSYVETALLISMLLVSKTVDFVITGCSSGQGMMLACNSLPGVMCGYVENPSDAYLFGRINDGNAIAYPLGLNFGWAGEINLQNTLNNLFSEPFGIGYPPKAAARKRRDSEILKQIYAVSKLDLPALWPLLDDELKAHALSRHLVVDAILENGSAEFKEMLKSWLKDADQK</sequence>
<evidence type="ECO:0000256" key="1">
    <source>
        <dbReference type="ARBA" id="ARBA00008754"/>
    </source>
</evidence>
<organism evidence="2 3">
    <name type="scientific">Dielma fastidiosa</name>
    <dbReference type="NCBI Taxonomy" id="1034346"/>
    <lineage>
        <taxon>Bacteria</taxon>
        <taxon>Bacillati</taxon>
        <taxon>Bacillota</taxon>
        <taxon>Erysipelotrichia</taxon>
        <taxon>Erysipelotrichales</taxon>
        <taxon>Erysipelotrichaceae</taxon>
        <taxon>Dielma</taxon>
    </lineage>
</organism>